<dbReference type="AlphaFoldDB" id="A0A9X0BDQ7"/>
<keyword evidence="4" id="KW-1185">Reference proteome</keyword>
<dbReference type="GeneID" id="81366309"/>
<dbReference type="Proteomes" id="UP001147747">
    <property type="component" value="Unassembled WGS sequence"/>
</dbReference>
<name>A0A9X0BDQ7_9EURO</name>
<evidence type="ECO:0000313" key="3">
    <source>
        <dbReference type="EMBL" id="KAJ5408809.1"/>
    </source>
</evidence>
<dbReference type="InterPro" id="IPR000683">
    <property type="entry name" value="Gfo/Idh/MocA-like_OxRdtase_N"/>
</dbReference>
<gene>
    <name evidence="3" type="ORF">N7509_002692</name>
</gene>
<dbReference type="InterPro" id="IPR004104">
    <property type="entry name" value="Gfo/Idh/MocA-like_OxRdtase_C"/>
</dbReference>
<dbReference type="Gene3D" id="3.30.360.10">
    <property type="entry name" value="Dihydrodipicolinate Reductase, domain 2"/>
    <property type="match status" value="1"/>
</dbReference>
<accession>A0A9X0BDQ7</accession>
<dbReference type="Pfam" id="PF02894">
    <property type="entry name" value="GFO_IDH_MocA_C"/>
    <property type="match status" value="1"/>
</dbReference>
<protein>
    <recommendedName>
        <fullName evidence="5">Gfo/Idh/MocA-like oxidoreductase N-terminal domain-containing protein</fullName>
    </recommendedName>
</protein>
<feature type="domain" description="Gfo/Idh/MocA-like oxidoreductase N-terminal" evidence="1">
    <location>
        <begin position="5"/>
        <end position="132"/>
    </location>
</feature>
<dbReference type="PANTHER" id="PTHR43377:SF2">
    <property type="entry name" value="BINDING ROSSMANN FOLD OXIDOREDUCTASE, PUTATIVE (AFU_ORTHOLOGUE AFUA_4G00560)-RELATED"/>
    <property type="match status" value="1"/>
</dbReference>
<evidence type="ECO:0000313" key="4">
    <source>
        <dbReference type="Proteomes" id="UP001147747"/>
    </source>
</evidence>
<dbReference type="InterPro" id="IPR036291">
    <property type="entry name" value="NAD(P)-bd_dom_sf"/>
</dbReference>
<sequence>MAPTKYAVVGTGGRAAFFYNAIVKDFKHTATLVAFCDTNQTRMNVANSRVQELGSEALPTYMATEFDRMIEETKPDSVIVTTIDRTHHWYIIRAMELGCNVLSEKPMTVDENKCQEILDAVKATKQQLRVTFNYRYAPHNTKIRELLLNGSIVERLLVHKSTHHFDLVNFWLGSQPKTVFAQGDLKFYGKENAELRGETNFYSRAHGSAAAVDDPFALHMKDHPQLKEMYLDAEHEDGYYRDQSVFGDGINIEDTMGVLVSYKSGAILTYSLVAYCPWEGFRVSFNGTRGRLEMDVLEQSYVNSGGDQSKEGAVAHTKITLHPMFAPPTEIPIIEGEGGHGGGDPKLLNDLFGTPAPDDLNRAASHVDGAMSILTGIAANRAIRTGQVVQVKDLVQF</sequence>
<dbReference type="OrthoDB" id="408743at2759"/>
<proteinExistence type="predicted"/>
<comment type="caution">
    <text evidence="3">The sequence shown here is derived from an EMBL/GenBank/DDBJ whole genome shotgun (WGS) entry which is preliminary data.</text>
</comment>
<dbReference type="SUPFAM" id="SSF55347">
    <property type="entry name" value="Glyceraldehyde-3-phosphate dehydrogenase-like, C-terminal domain"/>
    <property type="match status" value="1"/>
</dbReference>
<reference evidence="3" key="1">
    <citation type="submission" date="2022-12" db="EMBL/GenBank/DDBJ databases">
        <authorList>
            <person name="Petersen C."/>
        </authorList>
    </citation>
    <scope>NUCLEOTIDE SEQUENCE</scope>
    <source>
        <strain evidence="3">IBT 29677</strain>
    </source>
</reference>
<feature type="domain" description="Gfo/Idh/MocA-like oxidoreductase C-terminal" evidence="2">
    <location>
        <begin position="157"/>
        <end position="391"/>
    </location>
</feature>
<dbReference type="InterPro" id="IPR051450">
    <property type="entry name" value="Gfo/Idh/MocA_Oxidoreductases"/>
</dbReference>
<dbReference type="EMBL" id="JAPZBU010000004">
    <property type="protein sequence ID" value="KAJ5408809.1"/>
    <property type="molecule type" value="Genomic_DNA"/>
</dbReference>
<reference evidence="3" key="2">
    <citation type="journal article" date="2023" name="IMA Fungus">
        <title>Comparative genomic study of the Penicillium genus elucidates a diverse pangenome and 15 lateral gene transfer events.</title>
        <authorList>
            <person name="Petersen C."/>
            <person name="Sorensen T."/>
            <person name="Nielsen M.R."/>
            <person name="Sondergaard T.E."/>
            <person name="Sorensen J.L."/>
            <person name="Fitzpatrick D.A."/>
            <person name="Frisvad J.C."/>
            <person name="Nielsen K.L."/>
        </authorList>
    </citation>
    <scope>NUCLEOTIDE SEQUENCE</scope>
    <source>
        <strain evidence="3">IBT 29677</strain>
    </source>
</reference>
<dbReference type="Pfam" id="PF01408">
    <property type="entry name" value="GFO_IDH_MocA"/>
    <property type="match status" value="1"/>
</dbReference>
<evidence type="ECO:0000259" key="1">
    <source>
        <dbReference type="Pfam" id="PF01408"/>
    </source>
</evidence>
<organism evidence="3 4">
    <name type="scientific">Penicillium cosmopolitanum</name>
    <dbReference type="NCBI Taxonomy" id="1131564"/>
    <lineage>
        <taxon>Eukaryota</taxon>
        <taxon>Fungi</taxon>
        <taxon>Dikarya</taxon>
        <taxon>Ascomycota</taxon>
        <taxon>Pezizomycotina</taxon>
        <taxon>Eurotiomycetes</taxon>
        <taxon>Eurotiomycetidae</taxon>
        <taxon>Eurotiales</taxon>
        <taxon>Aspergillaceae</taxon>
        <taxon>Penicillium</taxon>
    </lineage>
</organism>
<evidence type="ECO:0008006" key="5">
    <source>
        <dbReference type="Google" id="ProtNLM"/>
    </source>
</evidence>
<dbReference type="GO" id="GO:0000166">
    <property type="term" value="F:nucleotide binding"/>
    <property type="evidence" value="ECO:0007669"/>
    <property type="project" value="InterPro"/>
</dbReference>
<evidence type="ECO:0000259" key="2">
    <source>
        <dbReference type="Pfam" id="PF02894"/>
    </source>
</evidence>
<dbReference type="SUPFAM" id="SSF51735">
    <property type="entry name" value="NAD(P)-binding Rossmann-fold domains"/>
    <property type="match status" value="1"/>
</dbReference>
<dbReference type="Gene3D" id="3.40.50.720">
    <property type="entry name" value="NAD(P)-binding Rossmann-like Domain"/>
    <property type="match status" value="1"/>
</dbReference>
<dbReference type="PANTHER" id="PTHR43377">
    <property type="entry name" value="BILIVERDIN REDUCTASE A"/>
    <property type="match status" value="1"/>
</dbReference>
<dbReference type="RefSeq" id="XP_056493124.1">
    <property type="nucleotide sequence ID" value="XM_056627329.1"/>
</dbReference>